<dbReference type="AlphaFoldDB" id="A0A9P0QP25"/>
<dbReference type="GO" id="GO:0005737">
    <property type="term" value="C:cytoplasm"/>
    <property type="evidence" value="ECO:0007669"/>
    <property type="project" value="TreeGrafter"/>
</dbReference>
<feature type="domain" description="CID" evidence="2">
    <location>
        <begin position="3"/>
        <end position="140"/>
    </location>
</feature>
<dbReference type="EMBL" id="CAKXYY010000008">
    <property type="protein sequence ID" value="CAH2352790.1"/>
    <property type="molecule type" value="Genomic_DNA"/>
</dbReference>
<name>A0A9P0QP25_9ASCO</name>
<dbReference type="GO" id="GO:0006369">
    <property type="term" value="P:termination of RNA polymerase II transcription"/>
    <property type="evidence" value="ECO:0007669"/>
    <property type="project" value="InterPro"/>
</dbReference>
<dbReference type="Gene3D" id="1.25.40.90">
    <property type="match status" value="1"/>
</dbReference>
<feature type="compositionally biased region" description="Basic and acidic residues" evidence="1">
    <location>
        <begin position="392"/>
        <end position="404"/>
    </location>
</feature>
<dbReference type="PROSITE" id="PS51391">
    <property type="entry name" value="CID"/>
    <property type="match status" value="1"/>
</dbReference>
<dbReference type="GO" id="GO:0005849">
    <property type="term" value="C:mRNA cleavage factor complex"/>
    <property type="evidence" value="ECO:0007669"/>
    <property type="project" value="TreeGrafter"/>
</dbReference>
<dbReference type="GO" id="GO:0031124">
    <property type="term" value="P:mRNA 3'-end processing"/>
    <property type="evidence" value="ECO:0007669"/>
    <property type="project" value="InterPro"/>
</dbReference>
<evidence type="ECO:0000259" key="2">
    <source>
        <dbReference type="PROSITE" id="PS51391"/>
    </source>
</evidence>
<dbReference type="SMART" id="SM00582">
    <property type="entry name" value="RPR"/>
    <property type="match status" value="1"/>
</dbReference>
<gene>
    <name evidence="3" type="ORF">CLIB1423_08S01134</name>
</gene>
<dbReference type="OrthoDB" id="2129491at2759"/>
<dbReference type="GO" id="GO:0000993">
    <property type="term" value="F:RNA polymerase II complex binding"/>
    <property type="evidence" value="ECO:0007669"/>
    <property type="project" value="InterPro"/>
</dbReference>
<accession>A0A9P0QP25</accession>
<dbReference type="InterPro" id="IPR008942">
    <property type="entry name" value="ENTH_VHS"/>
</dbReference>
<evidence type="ECO:0000256" key="1">
    <source>
        <dbReference type="SAM" id="MobiDB-lite"/>
    </source>
</evidence>
<protein>
    <recommendedName>
        <fullName evidence="2">CID domain-containing protein</fullName>
    </recommendedName>
</protein>
<feature type="compositionally biased region" description="Acidic residues" evidence="1">
    <location>
        <begin position="405"/>
        <end position="415"/>
    </location>
</feature>
<dbReference type="Proteomes" id="UP000837801">
    <property type="component" value="Unassembled WGS sequence"/>
</dbReference>
<evidence type="ECO:0000313" key="3">
    <source>
        <dbReference type="EMBL" id="CAH2352790.1"/>
    </source>
</evidence>
<comment type="caution">
    <text evidence="3">The sequence shown here is derived from an EMBL/GenBank/DDBJ whole genome shotgun (WGS) entry which is preliminary data.</text>
</comment>
<dbReference type="Pfam" id="PF04818">
    <property type="entry name" value="CID"/>
    <property type="match status" value="1"/>
</dbReference>
<feature type="compositionally biased region" description="Basic and acidic residues" evidence="1">
    <location>
        <begin position="452"/>
        <end position="468"/>
    </location>
</feature>
<keyword evidence="4" id="KW-1185">Reference proteome</keyword>
<dbReference type="PANTHER" id="PTHR15921">
    <property type="entry name" value="PRE-MRNA CLEAVAGE COMPLEX II"/>
    <property type="match status" value="1"/>
</dbReference>
<sequence>MDGDHFNPDYYKYLLSSLTLNSRAIITELTTAAEKFSDNAEDIVVLIEERIKKCLPQHKLFSIYLLDSICKNIGNPYNLIFSSKLYKIFTDSYLVVTDTPTRQSLIELFKTWSRAKTSAGVNLFPADVISKIEKFIIKATSLQDQQSLLQSQGGSVGANGSGAATTHYLTPDMLLREGNCLLQYIIALNTELDKYPVNEKMERFQLKQDSIRNPIISQINYISESIMATGKSKAFDMKSHAFHNELLGFRKVLDEQVIVQRQFLKDTYSNANKLSQQPLATGQQENIKISFAQPDIKLFASWKLEISEDSNLEELVRTWGKVVSEKVSLVESTPVIQIKEPSPPAGEMERDAIPLPEEAGSAANALGMNFNSLNFMDSMLSSSTSEPYISPEADRSPERGRSESESESEDGESAGEADIALYNPQDVTNESLKMAKVPRFTGVMPPSNLKKRSADDSEKKSKRVRFAD</sequence>
<dbReference type="InterPro" id="IPR006569">
    <property type="entry name" value="CID_dom"/>
</dbReference>
<reference evidence="3" key="1">
    <citation type="submission" date="2022-03" db="EMBL/GenBank/DDBJ databases">
        <authorList>
            <person name="Legras J.-L."/>
            <person name="Devillers H."/>
            <person name="Grondin C."/>
        </authorList>
    </citation>
    <scope>NUCLEOTIDE SEQUENCE</scope>
    <source>
        <strain evidence="3">CLIB 1423</strain>
    </source>
</reference>
<feature type="region of interest" description="Disordered" evidence="1">
    <location>
        <begin position="381"/>
        <end position="468"/>
    </location>
</feature>
<evidence type="ECO:0000313" key="4">
    <source>
        <dbReference type="Proteomes" id="UP000837801"/>
    </source>
</evidence>
<dbReference type="GO" id="GO:0003729">
    <property type="term" value="F:mRNA binding"/>
    <property type="evidence" value="ECO:0007669"/>
    <property type="project" value="InterPro"/>
</dbReference>
<proteinExistence type="predicted"/>
<dbReference type="InterPro" id="IPR047415">
    <property type="entry name" value="Pcf11_CID"/>
</dbReference>
<dbReference type="PANTHER" id="PTHR15921:SF3">
    <property type="entry name" value="PRE-MRNA CLEAVAGE COMPLEX 2 PROTEIN PCF11"/>
    <property type="match status" value="1"/>
</dbReference>
<dbReference type="SUPFAM" id="SSF48464">
    <property type="entry name" value="ENTH/VHS domain"/>
    <property type="match status" value="1"/>
</dbReference>
<dbReference type="FunFam" id="1.25.40.90:FF:000016">
    <property type="entry name" value="mRNA cleavage factor complex component Pcf11"/>
    <property type="match status" value="1"/>
</dbReference>
<dbReference type="InterPro" id="IPR045154">
    <property type="entry name" value="PCF11-like"/>
</dbReference>
<dbReference type="CDD" id="cd16982">
    <property type="entry name" value="CID_Pcf11"/>
    <property type="match status" value="1"/>
</dbReference>
<organism evidence="3 4">
    <name type="scientific">[Candida] railenensis</name>
    <dbReference type="NCBI Taxonomy" id="45579"/>
    <lineage>
        <taxon>Eukaryota</taxon>
        <taxon>Fungi</taxon>
        <taxon>Dikarya</taxon>
        <taxon>Ascomycota</taxon>
        <taxon>Saccharomycotina</taxon>
        <taxon>Pichiomycetes</taxon>
        <taxon>Debaryomycetaceae</taxon>
        <taxon>Kurtzmaniella</taxon>
    </lineage>
</organism>